<reference evidence="1 2" key="1">
    <citation type="submission" date="2018-07" db="EMBL/GenBank/DDBJ databases">
        <authorList>
            <person name="Quirk P.G."/>
            <person name="Krulwich T.A."/>
        </authorList>
    </citation>
    <scope>NUCLEOTIDE SEQUENCE [LARGE SCALE GENOMIC DNA]</scope>
    <source>
        <strain evidence="1 2">CC-BB4</strain>
    </source>
</reference>
<dbReference type="EMBL" id="CP031417">
    <property type="protein sequence ID" value="AXK82245.1"/>
    <property type="molecule type" value="Genomic_DNA"/>
</dbReference>
<gene>
    <name evidence="1" type="ORF">DW352_17985</name>
</gene>
<name>A0A345ZZ98_9HYPH</name>
<evidence type="ECO:0000313" key="1">
    <source>
        <dbReference type="EMBL" id="AXK82245.1"/>
    </source>
</evidence>
<protein>
    <submittedName>
        <fullName evidence="1">Uncharacterized protein</fullName>
    </submittedName>
</protein>
<dbReference type="KEGG" id="ptaw:DW352_17985"/>
<accession>A0A345ZZ98</accession>
<dbReference type="AlphaFoldDB" id="A0A345ZZ98"/>
<dbReference type="OrthoDB" id="8376640at2"/>
<evidence type="ECO:0000313" key="2">
    <source>
        <dbReference type="Proteomes" id="UP000254889"/>
    </source>
</evidence>
<organism evidence="1 2">
    <name type="scientific">Pseudolabrys taiwanensis</name>
    <dbReference type="NCBI Taxonomy" id="331696"/>
    <lineage>
        <taxon>Bacteria</taxon>
        <taxon>Pseudomonadati</taxon>
        <taxon>Pseudomonadota</taxon>
        <taxon>Alphaproteobacteria</taxon>
        <taxon>Hyphomicrobiales</taxon>
        <taxon>Xanthobacteraceae</taxon>
        <taxon>Pseudolabrys</taxon>
    </lineage>
</organism>
<proteinExistence type="predicted"/>
<dbReference type="Proteomes" id="UP000254889">
    <property type="component" value="Chromosome"/>
</dbReference>
<sequence>MKRVRECVYGAELDLATLLWTRGRDFPLARLESRLKCPRCGSRRVRLAFSVPSESNRQRA</sequence>
<keyword evidence="2" id="KW-1185">Reference proteome</keyword>